<dbReference type="Gene3D" id="1.10.246.130">
    <property type="match status" value="1"/>
</dbReference>
<evidence type="ECO:0000256" key="9">
    <source>
        <dbReference type="PIRSR" id="PIRSR600101-1"/>
    </source>
</evidence>
<evidence type="ECO:0000256" key="10">
    <source>
        <dbReference type="PIRSR" id="PIRSR600101-2"/>
    </source>
</evidence>
<evidence type="ECO:0000256" key="1">
    <source>
        <dbReference type="ARBA" id="ARBA00001049"/>
    </source>
</evidence>
<evidence type="ECO:0000256" key="7">
    <source>
        <dbReference type="ARBA" id="ARBA00023315"/>
    </source>
</evidence>
<evidence type="ECO:0000256" key="3">
    <source>
        <dbReference type="ARBA" id="ARBA00009381"/>
    </source>
</evidence>
<dbReference type="Proteomes" id="UP000231644">
    <property type="component" value="Unassembled WGS sequence"/>
</dbReference>
<proteinExistence type="inferred from homology"/>
<sequence>MLRSLPSLLLSLTFTFAGSLPGIAQQATDAIPPEMTTDLAAPIDDPALRAAQEAKRSGAPVRAEHWMIAAAHPMAVAAGADVLRAGGTAADAMVAAQAMLGLVEPQSSGLGGGGFLVYFDAESGMLTTLDGRETAPAEATPRLFQKDDGTPMGFFDAVIGGLSVGVPGTPALMDAAHQRWGRSAWPDLLAPAITAADQGFPVSARLAAMIGFDRDRLMLHPATAGYFLPGGTPLAAGDTLTNPAYAETLRQFATGGAQVFYEGPLAETITAAVNQAIQPGLLTPWDMRNYTVKERDPVCLPFQGYEVCGMGPPSSGGVTVAQILGTAQAYRGGDLSGSAISSDPQLAFGSKAHLDDLTLLGNAARLAFADRGRYLADSDFVPVPLPGLLAPDYMKDRAGAASADRAIEDAAPGTPEFDHALNWADHVGRALPSTTHMSIVDQYGNALSMTSSVENAFGSRVMAGGFLLNNQLTDFSFRSHSDGVPIANRVEPGKRPRSSMAPTIVMKDGAPVLVIGSPGGSRIIGYVAETIWRHLVEGHDIQTAIALPHAVNRFGTYDIEATPEAEALAAQLTERGFKTSIRDLNSGLHGIALTPQGLEGGADPRREGIAYGE</sequence>
<dbReference type="Pfam" id="PF01019">
    <property type="entry name" value="G_glu_transpept"/>
    <property type="match status" value="1"/>
</dbReference>
<feature type="binding site" evidence="10">
    <location>
        <position position="474"/>
    </location>
    <ligand>
        <name>L-glutamate</name>
        <dbReference type="ChEBI" id="CHEBI:29985"/>
    </ligand>
</feature>
<dbReference type="PANTHER" id="PTHR43199">
    <property type="entry name" value="GLUTATHIONE HYDROLASE"/>
    <property type="match status" value="1"/>
</dbReference>
<dbReference type="NCBIfam" id="TIGR00066">
    <property type="entry name" value="g_glut_trans"/>
    <property type="match status" value="1"/>
</dbReference>
<feature type="active site" description="Nucleophile" evidence="9">
    <location>
        <position position="434"/>
    </location>
</feature>
<comment type="PTM">
    <text evidence="11">Cleaved by autocatalysis into a large and a small subunit.</text>
</comment>
<dbReference type="OrthoDB" id="9781342at2"/>
<dbReference type="UniPathway" id="UPA00204"/>
<comment type="pathway">
    <text evidence="11">Sulfur metabolism; glutathione metabolism.</text>
</comment>
<evidence type="ECO:0000256" key="6">
    <source>
        <dbReference type="ARBA" id="ARBA00023145"/>
    </source>
</evidence>
<organism evidence="13 14">
    <name type="scientific">Pseudooceanicola nitratireducens</name>
    <dbReference type="NCBI Taxonomy" id="517719"/>
    <lineage>
        <taxon>Bacteria</taxon>
        <taxon>Pseudomonadati</taxon>
        <taxon>Pseudomonadota</taxon>
        <taxon>Alphaproteobacteria</taxon>
        <taxon>Rhodobacterales</taxon>
        <taxon>Paracoccaceae</taxon>
        <taxon>Pseudooceanicola</taxon>
    </lineage>
</organism>
<keyword evidence="7 11" id="KW-0012">Acyltransferase</keyword>
<comment type="subunit">
    <text evidence="11">This enzyme consists of two polypeptide chains, which are synthesized in precursor form from a single polypeptide.</text>
</comment>
<dbReference type="InterPro" id="IPR000101">
    <property type="entry name" value="GGT_peptidase"/>
</dbReference>
<evidence type="ECO:0000256" key="4">
    <source>
        <dbReference type="ARBA" id="ARBA00022679"/>
    </source>
</evidence>
<keyword evidence="4 11" id="KW-0808">Transferase</keyword>
<comment type="catalytic activity">
    <reaction evidence="1 11">
        <text>an S-substituted glutathione + H2O = an S-substituted L-cysteinylglycine + L-glutamate</text>
        <dbReference type="Rhea" id="RHEA:59468"/>
        <dbReference type="ChEBI" id="CHEBI:15377"/>
        <dbReference type="ChEBI" id="CHEBI:29985"/>
        <dbReference type="ChEBI" id="CHEBI:90779"/>
        <dbReference type="ChEBI" id="CHEBI:143103"/>
        <dbReference type="EC" id="3.4.19.13"/>
    </reaction>
</comment>
<dbReference type="EC" id="3.4.19.13" evidence="11"/>
<dbReference type="RefSeq" id="WP_093450571.1">
    <property type="nucleotide sequence ID" value="NZ_FNZG01000002.1"/>
</dbReference>
<dbReference type="InterPro" id="IPR043137">
    <property type="entry name" value="GGT_ssub_C"/>
</dbReference>
<feature type="signal peptide" evidence="12">
    <location>
        <begin position="1"/>
        <end position="19"/>
    </location>
</feature>
<keyword evidence="5 11" id="KW-0378">Hydrolase</keyword>
<dbReference type="AlphaFoldDB" id="A0A1I1IQJ2"/>
<comment type="catalytic activity">
    <reaction evidence="2 11">
        <text>glutathione + H2O = L-cysteinylglycine + L-glutamate</text>
        <dbReference type="Rhea" id="RHEA:28807"/>
        <dbReference type="ChEBI" id="CHEBI:15377"/>
        <dbReference type="ChEBI" id="CHEBI:29985"/>
        <dbReference type="ChEBI" id="CHEBI:57925"/>
        <dbReference type="ChEBI" id="CHEBI:61694"/>
        <dbReference type="EC" id="3.4.19.13"/>
    </reaction>
</comment>
<keyword evidence="6 11" id="KW-0865">Zymogen</keyword>
<keyword evidence="14" id="KW-1185">Reference proteome</keyword>
<dbReference type="SUPFAM" id="SSF56235">
    <property type="entry name" value="N-terminal nucleophile aminohydrolases (Ntn hydrolases)"/>
    <property type="match status" value="1"/>
</dbReference>
<feature type="binding site" evidence="10">
    <location>
        <position position="132"/>
    </location>
    <ligand>
        <name>L-glutamate</name>
        <dbReference type="ChEBI" id="CHEBI:29985"/>
    </ligand>
</feature>
<reference evidence="13 14" key="1">
    <citation type="submission" date="2016-10" db="EMBL/GenBank/DDBJ databases">
        <authorList>
            <person name="de Groot N.N."/>
        </authorList>
    </citation>
    <scope>NUCLEOTIDE SEQUENCE [LARGE SCALE GENOMIC DNA]</scope>
    <source>
        <strain evidence="13 14">DSM 29619</strain>
    </source>
</reference>
<comment type="catalytic activity">
    <reaction evidence="8 11">
        <text>an N-terminal (5-L-glutamyl)-[peptide] + an alpha-amino acid = 5-L-glutamyl amino acid + an N-terminal L-alpha-aminoacyl-[peptide]</text>
        <dbReference type="Rhea" id="RHEA:23904"/>
        <dbReference type="Rhea" id="RHEA-COMP:9780"/>
        <dbReference type="Rhea" id="RHEA-COMP:9795"/>
        <dbReference type="ChEBI" id="CHEBI:77644"/>
        <dbReference type="ChEBI" id="CHEBI:78597"/>
        <dbReference type="ChEBI" id="CHEBI:78599"/>
        <dbReference type="ChEBI" id="CHEBI:78608"/>
        <dbReference type="EC" id="2.3.2.2"/>
    </reaction>
</comment>
<dbReference type="InterPro" id="IPR043138">
    <property type="entry name" value="GGT_lsub"/>
</dbReference>
<evidence type="ECO:0000256" key="5">
    <source>
        <dbReference type="ARBA" id="ARBA00022801"/>
    </source>
</evidence>
<dbReference type="GO" id="GO:0006751">
    <property type="term" value="P:glutathione catabolic process"/>
    <property type="evidence" value="ECO:0007669"/>
    <property type="project" value="UniProtKB-UniRule"/>
</dbReference>
<dbReference type="EMBL" id="FOLX01000001">
    <property type="protein sequence ID" value="SFC38495.1"/>
    <property type="molecule type" value="Genomic_DNA"/>
</dbReference>
<dbReference type="STRING" id="517719.SAMN05421762_0753"/>
<evidence type="ECO:0000313" key="13">
    <source>
        <dbReference type="EMBL" id="SFC38495.1"/>
    </source>
</evidence>
<dbReference type="PANTHER" id="PTHR43199:SF1">
    <property type="entry name" value="GLUTATHIONE HYDROLASE PROENZYME"/>
    <property type="match status" value="1"/>
</dbReference>
<evidence type="ECO:0000256" key="8">
    <source>
        <dbReference type="ARBA" id="ARBA00047417"/>
    </source>
</evidence>
<evidence type="ECO:0000256" key="12">
    <source>
        <dbReference type="SAM" id="SignalP"/>
    </source>
</evidence>
<evidence type="ECO:0000256" key="11">
    <source>
        <dbReference type="RuleBase" id="RU368036"/>
    </source>
</evidence>
<comment type="similarity">
    <text evidence="3 11">Belongs to the gamma-glutamyltransferase family.</text>
</comment>
<dbReference type="EC" id="2.3.2.2" evidence="11"/>
<name>A0A1I1IQJ2_9RHOB</name>
<dbReference type="InterPro" id="IPR029055">
    <property type="entry name" value="Ntn_hydrolases_N"/>
</dbReference>
<dbReference type="GO" id="GO:0036374">
    <property type="term" value="F:glutathione hydrolase activity"/>
    <property type="evidence" value="ECO:0007669"/>
    <property type="project" value="UniProtKB-UniRule"/>
</dbReference>
<feature type="binding site" evidence="10">
    <location>
        <begin position="498"/>
        <end position="499"/>
    </location>
    <ligand>
        <name>L-glutamate</name>
        <dbReference type="ChEBI" id="CHEBI:29985"/>
    </ligand>
</feature>
<keyword evidence="12" id="KW-0732">Signal</keyword>
<dbReference type="Gene3D" id="3.60.20.40">
    <property type="match status" value="1"/>
</dbReference>
<evidence type="ECO:0000256" key="2">
    <source>
        <dbReference type="ARBA" id="ARBA00001089"/>
    </source>
</evidence>
<protein>
    <recommendedName>
        <fullName evidence="11">Glutathione hydrolase proenzyme</fullName>
        <ecNumber evidence="11">2.3.2.2</ecNumber>
        <ecNumber evidence="11">3.4.19.13</ecNumber>
    </recommendedName>
    <component>
        <recommendedName>
            <fullName evidence="11">Glutathione hydrolase large chain</fullName>
        </recommendedName>
    </component>
    <component>
        <recommendedName>
            <fullName evidence="11">Glutathione hydrolase small chain</fullName>
        </recommendedName>
    </component>
</protein>
<accession>A0A1I1IQJ2</accession>
<dbReference type="GO" id="GO:0006750">
    <property type="term" value="P:glutathione biosynthetic process"/>
    <property type="evidence" value="ECO:0007669"/>
    <property type="project" value="UniProtKB-KW"/>
</dbReference>
<dbReference type="InterPro" id="IPR051792">
    <property type="entry name" value="GGT_bact"/>
</dbReference>
<feature type="chain" id="PRO_5014159180" description="Glutathione hydrolase proenzyme" evidence="12">
    <location>
        <begin position="20"/>
        <end position="613"/>
    </location>
</feature>
<gene>
    <name evidence="13" type="ORF">SAMN05421762_0753</name>
</gene>
<feature type="binding site" evidence="10">
    <location>
        <position position="520"/>
    </location>
    <ligand>
        <name>L-glutamate</name>
        <dbReference type="ChEBI" id="CHEBI:29985"/>
    </ligand>
</feature>
<dbReference type="GO" id="GO:0103068">
    <property type="term" value="F:leukotriene C4 gamma-glutamyl transferase activity"/>
    <property type="evidence" value="ECO:0007669"/>
    <property type="project" value="UniProtKB-EC"/>
</dbReference>
<dbReference type="PRINTS" id="PR01210">
    <property type="entry name" value="GGTRANSPTASE"/>
</dbReference>
<keyword evidence="11" id="KW-0317">Glutathione biosynthesis</keyword>
<evidence type="ECO:0000313" key="14">
    <source>
        <dbReference type="Proteomes" id="UP000231644"/>
    </source>
</evidence>